<feature type="chain" id="PRO_5043564058" description="feruloyl esterase" evidence="10">
    <location>
        <begin position="23"/>
        <end position="527"/>
    </location>
</feature>
<evidence type="ECO:0000256" key="10">
    <source>
        <dbReference type="SAM" id="SignalP"/>
    </source>
</evidence>
<evidence type="ECO:0000256" key="5">
    <source>
        <dbReference type="ARBA" id="ARBA00022729"/>
    </source>
</evidence>
<dbReference type="GO" id="GO:0030600">
    <property type="term" value="F:feruloyl esterase activity"/>
    <property type="evidence" value="ECO:0007669"/>
    <property type="project" value="UniProtKB-EC"/>
</dbReference>
<protein>
    <recommendedName>
        <fullName evidence="2">feruloyl esterase</fullName>
        <ecNumber evidence="2">3.1.1.73</ecNumber>
    </recommendedName>
</protein>
<keyword evidence="7" id="KW-0119">Carbohydrate metabolism</keyword>
<evidence type="ECO:0000256" key="9">
    <source>
        <dbReference type="ARBA" id="ARBA00034075"/>
    </source>
</evidence>
<dbReference type="AlphaFoldDB" id="A0AAV9JTE1"/>
<dbReference type="GO" id="GO:0005576">
    <property type="term" value="C:extracellular region"/>
    <property type="evidence" value="ECO:0007669"/>
    <property type="project" value="UniProtKB-SubCell"/>
</dbReference>
<dbReference type="PANTHER" id="PTHR38050">
    <property type="match status" value="1"/>
</dbReference>
<evidence type="ECO:0000256" key="6">
    <source>
        <dbReference type="ARBA" id="ARBA00022801"/>
    </source>
</evidence>
<keyword evidence="6" id="KW-0378">Hydrolase</keyword>
<comment type="subcellular location">
    <subcellularLocation>
        <location evidence="1">Secreted</location>
    </subcellularLocation>
</comment>
<dbReference type="EMBL" id="JAVFHQ010000008">
    <property type="protein sequence ID" value="KAK4548327.1"/>
    <property type="molecule type" value="Genomic_DNA"/>
</dbReference>
<dbReference type="EC" id="3.1.1.73" evidence="2"/>
<evidence type="ECO:0000313" key="12">
    <source>
        <dbReference type="Proteomes" id="UP001324427"/>
    </source>
</evidence>
<keyword evidence="12" id="KW-1185">Reference proteome</keyword>
<evidence type="ECO:0000256" key="1">
    <source>
        <dbReference type="ARBA" id="ARBA00004613"/>
    </source>
</evidence>
<sequence length="527" mass="56487">MTIHSFWRRLAALAVSATAVYAQTSTPSRTWTGGVATCTNGLATPSSPGGTYSDNYGALWNVECGQDLTGAAYTNLGTNNQGIYSCFQNCDRLVGCTAFAYIGTVTGVSSGSGHCYHRTQAGSYYLNNTVYAAANLISNGTPQLPCPYYNGTTFTNSDGSVWQVFCGFDVSGTTISGGSPADMPGCMTACNALILEYVDIYILEFYNINSASPLIFAFPGNGETATNIEGETGLDDSIVNPYAVVAYVNGYALGFASNPAYSPQGQYSFVDDIGFIQALITNITSSYCIDTGRIFATGHSNGGGFCGVLACHPTLSNTFAAFAPNSGAFYTNNTGGSQDPTTVEPVNTPVEALCLPGRNNVPILEFHGTNDGTISYLGTGNRGSPGKVVPSIPHWVQDWVLRQGYDSTNYTTSLTSLNVYMQVTRYQFGGDAGQLGIITHYMLSNWTHNWPNPASTSSSPLNAAPIVMDFFYRWTNTTRPPTYNPLEHGLGVFVDFLGNIQYYDGFLIVIQPSDEQQQLRQYAIINA</sequence>
<keyword evidence="5 10" id="KW-0732">Signal</keyword>
<dbReference type="PANTHER" id="PTHR38050:SF2">
    <property type="entry name" value="FERULOYL ESTERASE C-RELATED"/>
    <property type="match status" value="1"/>
</dbReference>
<dbReference type="InterPro" id="IPR029058">
    <property type="entry name" value="AB_hydrolase_fold"/>
</dbReference>
<name>A0AAV9JTE1_9PEZI</name>
<keyword evidence="4" id="KW-0858">Xylan degradation</keyword>
<reference evidence="11 12" key="1">
    <citation type="submission" date="2021-11" db="EMBL/GenBank/DDBJ databases">
        <title>Black yeast isolated from Biological Soil Crust.</title>
        <authorList>
            <person name="Kurbessoian T."/>
        </authorList>
    </citation>
    <scope>NUCLEOTIDE SEQUENCE [LARGE SCALE GENOMIC DNA]</scope>
    <source>
        <strain evidence="11 12">CCFEE 5522</strain>
    </source>
</reference>
<organism evidence="11 12">
    <name type="scientific">Oleoguttula mirabilis</name>
    <dbReference type="NCBI Taxonomy" id="1507867"/>
    <lineage>
        <taxon>Eukaryota</taxon>
        <taxon>Fungi</taxon>
        <taxon>Dikarya</taxon>
        <taxon>Ascomycota</taxon>
        <taxon>Pezizomycotina</taxon>
        <taxon>Dothideomycetes</taxon>
        <taxon>Dothideomycetidae</taxon>
        <taxon>Mycosphaerellales</taxon>
        <taxon>Teratosphaeriaceae</taxon>
        <taxon>Oleoguttula</taxon>
    </lineage>
</organism>
<keyword evidence="3" id="KW-0964">Secreted</keyword>
<evidence type="ECO:0000256" key="3">
    <source>
        <dbReference type="ARBA" id="ARBA00022525"/>
    </source>
</evidence>
<dbReference type="SUPFAM" id="SSF53474">
    <property type="entry name" value="alpha/beta-Hydrolases"/>
    <property type="match status" value="1"/>
</dbReference>
<comment type="caution">
    <text evidence="11">The sequence shown here is derived from an EMBL/GenBank/DDBJ whole genome shotgun (WGS) entry which is preliminary data.</text>
</comment>
<proteinExistence type="predicted"/>
<evidence type="ECO:0000256" key="2">
    <source>
        <dbReference type="ARBA" id="ARBA00013091"/>
    </source>
</evidence>
<feature type="signal peptide" evidence="10">
    <location>
        <begin position="1"/>
        <end position="22"/>
    </location>
</feature>
<evidence type="ECO:0000256" key="8">
    <source>
        <dbReference type="ARBA" id="ARBA00023326"/>
    </source>
</evidence>
<accession>A0AAV9JTE1</accession>
<dbReference type="GO" id="GO:0045493">
    <property type="term" value="P:xylan catabolic process"/>
    <property type="evidence" value="ECO:0007669"/>
    <property type="project" value="UniProtKB-KW"/>
</dbReference>
<evidence type="ECO:0000256" key="4">
    <source>
        <dbReference type="ARBA" id="ARBA00022651"/>
    </source>
</evidence>
<comment type="catalytic activity">
    <reaction evidence="9">
        <text>feruloyl-polysaccharide + H2O = ferulate + polysaccharide.</text>
        <dbReference type="EC" id="3.1.1.73"/>
    </reaction>
</comment>
<gene>
    <name evidence="11" type="ORF">LTR36_010197</name>
</gene>
<evidence type="ECO:0000256" key="7">
    <source>
        <dbReference type="ARBA" id="ARBA00023277"/>
    </source>
</evidence>
<keyword evidence="8" id="KW-0624">Polysaccharide degradation</keyword>
<dbReference type="Proteomes" id="UP001324427">
    <property type="component" value="Unassembled WGS sequence"/>
</dbReference>
<dbReference type="Gene3D" id="3.40.50.1820">
    <property type="entry name" value="alpha/beta hydrolase"/>
    <property type="match status" value="1"/>
</dbReference>
<evidence type="ECO:0000313" key="11">
    <source>
        <dbReference type="EMBL" id="KAK4548327.1"/>
    </source>
</evidence>
<dbReference type="InterPro" id="IPR043595">
    <property type="entry name" value="FaeB/C/D"/>
</dbReference>